<protein>
    <submittedName>
        <fullName evidence="8">SNF2 family DNA-dependent ATPase</fullName>
    </submittedName>
</protein>
<evidence type="ECO:0000313" key="8">
    <source>
        <dbReference type="EMBL" id="KAJ4482453.1"/>
    </source>
</evidence>
<accession>A0A9W9DR69</accession>
<comment type="caution">
    <text evidence="8">The sequence shown here is derived from an EMBL/GenBank/DDBJ whole genome shotgun (WGS) entry which is preliminary data.</text>
</comment>
<dbReference type="PROSITE" id="PS51192">
    <property type="entry name" value="HELICASE_ATP_BIND_1"/>
    <property type="match status" value="1"/>
</dbReference>
<feature type="domain" description="Helicase C-terminal" evidence="7">
    <location>
        <begin position="604"/>
        <end position="771"/>
    </location>
</feature>
<dbReference type="Gene3D" id="3.40.50.300">
    <property type="entry name" value="P-loop containing nucleotide triphosphate hydrolases"/>
    <property type="match status" value="1"/>
</dbReference>
<keyword evidence="2" id="KW-0378">Hydrolase</keyword>
<dbReference type="InterPro" id="IPR049730">
    <property type="entry name" value="SNF2/RAD54-like_C"/>
</dbReference>
<feature type="compositionally biased region" description="Basic residues" evidence="5">
    <location>
        <begin position="272"/>
        <end position="283"/>
    </location>
</feature>
<dbReference type="PROSITE" id="PS51194">
    <property type="entry name" value="HELICASE_CTER"/>
    <property type="match status" value="1"/>
</dbReference>
<evidence type="ECO:0000256" key="2">
    <source>
        <dbReference type="ARBA" id="ARBA00022801"/>
    </source>
</evidence>
<gene>
    <name evidence="8" type="ORF">J3R30DRAFT_3369316</name>
</gene>
<feature type="region of interest" description="Disordered" evidence="5">
    <location>
        <begin position="99"/>
        <end position="126"/>
    </location>
</feature>
<dbReference type="SMART" id="SM00487">
    <property type="entry name" value="DEXDc"/>
    <property type="match status" value="1"/>
</dbReference>
<evidence type="ECO:0000256" key="5">
    <source>
        <dbReference type="SAM" id="MobiDB-lite"/>
    </source>
</evidence>
<proteinExistence type="predicted"/>
<evidence type="ECO:0000259" key="6">
    <source>
        <dbReference type="PROSITE" id="PS51192"/>
    </source>
</evidence>
<dbReference type="InterPro" id="IPR027417">
    <property type="entry name" value="P-loop_NTPase"/>
</dbReference>
<dbReference type="Gene3D" id="3.40.50.10810">
    <property type="entry name" value="Tandem AAA-ATPase domain"/>
    <property type="match status" value="2"/>
</dbReference>
<keyword evidence="1" id="KW-0547">Nucleotide-binding</keyword>
<dbReference type="SUPFAM" id="SSF52540">
    <property type="entry name" value="P-loop containing nucleoside triphosphate hydrolases"/>
    <property type="match status" value="2"/>
</dbReference>
<reference evidence="8" key="1">
    <citation type="submission" date="2022-08" db="EMBL/GenBank/DDBJ databases">
        <title>A Global Phylogenomic Analysis of the Shiitake Genus Lentinula.</title>
        <authorList>
            <consortium name="DOE Joint Genome Institute"/>
            <person name="Sierra-Patev S."/>
            <person name="Min B."/>
            <person name="Naranjo-Ortiz M."/>
            <person name="Looney B."/>
            <person name="Konkel Z."/>
            <person name="Slot J.C."/>
            <person name="Sakamoto Y."/>
            <person name="Steenwyk J.L."/>
            <person name="Rokas A."/>
            <person name="Carro J."/>
            <person name="Camarero S."/>
            <person name="Ferreira P."/>
            <person name="Molpeceres G."/>
            <person name="Ruiz-Duenas F.J."/>
            <person name="Serrano A."/>
            <person name="Henrissat B."/>
            <person name="Drula E."/>
            <person name="Hughes K.W."/>
            <person name="Mata J.L."/>
            <person name="Ishikawa N.K."/>
            <person name="Vargas-Isla R."/>
            <person name="Ushijima S."/>
            <person name="Smith C.A."/>
            <person name="Ahrendt S."/>
            <person name="Andreopoulos W."/>
            <person name="He G."/>
            <person name="Labutti K."/>
            <person name="Lipzen A."/>
            <person name="Ng V."/>
            <person name="Riley R."/>
            <person name="Sandor L."/>
            <person name="Barry K."/>
            <person name="Martinez A.T."/>
            <person name="Xiao Y."/>
            <person name="Gibbons J.G."/>
            <person name="Terashima K."/>
            <person name="Grigoriev I.V."/>
            <person name="Hibbett D.S."/>
        </authorList>
    </citation>
    <scope>NUCLEOTIDE SEQUENCE</scope>
    <source>
        <strain evidence="8">JLM2183</strain>
    </source>
</reference>
<dbReference type="InterPro" id="IPR038718">
    <property type="entry name" value="SNF2-like_sf"/>
</dbReference>
<feature type="compositionally biased region" description="Basic residues" evidence="5">
    <location>
        <begin position="499"/>
        <end position="508"/>
    </location>
</feature>
<keyword evidence="3" id="KW-0067">ATP-binding</keyword>
<feature type="coiled-coil region" evidence="4">
    <location>
        <begin position="524"/>
        <end position="564"/>
    </location>
</feature>
<evidence type="ECO:0000256" key="1">
    <source>
        <dbReference type="ARBA" id="ARBA00022741"/>
    </source>
</evidence>
<dbReference type="GO" id="GO:0005524">
    <property type="term" value="F:ATP binding"/>
    <property type="evidence" value="ECO:0007669"/>
    <property type="project" value="InterPro"/>
</dbReference>
<evidence type="ECO:0000313" key="9">
    <source>
        <dbReference type="Proteomes" id="UP001150266"/>
    </source>
</evidence>
<dbReference type="InterPro" id="IPR000330">
    <property type="entry name" value="SNF2_N"/>
</dbReference>
<name>A0A9W9DR69_9AGAR</name>
<dbReference type="Pfam" id="PF00271">
    <property type="entry name" value="Helicase_C"/>
    <property type="match status" value="1"/>
</dbReference>
<dbReference type="AlphaFoldDB" id="A0A9W9DR69"/>
<dbReference type="Pfam" id="PF00176">
    <property type="entry name" value="SNF2-rel_dom"/>
    <property type="match status" value="1"/>
</dbReference>
<feature type="region of interest" description="Disordered" evidence="5">
    <location>
        <begin position="1"/>
        <end position="55"/>
    </location>
</feature>
<feature type="domain" description="Helicase ATP-binding" evidence="6">
    <location>
        <begin position="167"/>
        <end position="393"/>
    </location>
</feature>
<keyword evidence="4" id="KW-0175">Coiled coil</keyword>
<dbReference type="Proteomes" id="UP001150266">
    <property type="component" value="Unassembled WGS sequence"/>
</dbReference>
<dbReference type="GO" id="GO:0016787">
    <property type="term" value="F:hydrolase activity"/>
    <property type="evidence" value="ECO:0007669"/>
    <property type="project" value="UniProtKB-KW"/>
</dbReference>
<dbReference type="SMART" id="SM00490">
    <property type="entry name" value="HELICc"/>
    <property type="match status" value="1"/>
</dbReference>
<keyword evidence="9" id="KW-1185">Reference proteome</keyword>
<feature type="region of interest" description="Disordered" evidence="5">
    <location>
        <begin position="263"/>
        <end position="303"/>
    </location>
</feature>
<dbReference type="CDD" id="cd18793">
    <property type="entry name" value="SF2_C_SNF"/>
    <property type="match status" value="1"/>
</dbReference>
<dbReference type="InterPro" id="IPR014001">
    <property type="entry name" value="Helicase_ATP-bd"/>
</dbReference>
<organism evidence="8 9">
    <name type="scientific">Lentinula aciculospora</name>
    <dbReference type="NCBI Taxonomy" id="153920"/>
    <lineage>
        <taxon>Eukaryota</taxon>
        <taxon>Fungi</taxon>
        <taxon>Dikarya</taxon>
        <taxon>Basidiomycota</taxon>
        <taxon>Agaricomycotina</taxon>
        <taxon>Agaricomycetes</taxon>
        <taxon>Agaricomycetidae</taxon>
        <taxon>Agaricales</taxon>
        <taxon>Marasmiineae</taxon>
        <taxon>Omphalotaceae</taxon>
        <taxon>Lentinula</taxon>
    </lineage>
</organism>
<dbReference type="InterPro" id="IPR001650">
    <property type="entry name" value="Helicase_C-like"/>
</dbReference>
<evidence type="ECO:0000259" key="7">
    <source>
        <dbReference type="PROSITE" id="PS51194"/>
    </source>
</evidence>
<dbReference type="PANTHER" id="PTHR10799">
    <property type="entry name" value="SNF2/RAD54 HELICASE FAMILY"/>
    <property type="match status" value="1"/>
</dbReference>
<evidence type="ECO:0000256" key="4">
    <source>
        <dbReference type="SAM" id="Coils"/>
    </source>
</evidence>
<feature type="compositionally biased region" description="Low complexity" evidence="5">
    <location>
        <begin position="19"/>
        <end position="31"/>
    </location>
</feature>
<dbReference type="EMBL" id="JAOTPV010000005">
    <property type="protein sequence ID" value="KAJ4482453.1"/>
    <property type="molecule type" value="Genomic_DNA"/>
</dbReference>
<dbReference type="OrthoDB" id="5857104at2759"/>
<feature type="region of interest" description="Disordered" evidence="5">
    <location>
        <begin position="484"/>
        <end position="508"/>
    </location>
</feature>
<sequence>MSSQISSPSSSPPPSMFETSMAASTSSTAASSPPPPTNLDDQEQENAIDNGCHSSSIDEANVDARFERLNYVLDKSAIYSKLLKQEMDNANSKMYDRSDAVKHGKKSMARRRKGQKRTVVESEDEEEAVATKRRKLTEDALPTLRQPSLITGATLKPYQLDGLQWMASLHTNGISGILADEMGLGKTLQTIAFSAHLRELGFAKPFLIVCPLSVLHNWIDEYTKFAPDIPVCMYHGTPAERSALRREVLRIDLFPMKQSKKPEVFASTPKPRGGKARRGRGSTRKPAAFKSKIVEKETEEETEEITQEEIQQALKFPVVVTTYEMIIKDRAYLAGYNWGYIVVDEGHRLKNLDCTLTREIKKYSSASRMILTGTPLHNNLAELWSLLNFVLPDIFNDVDSFQSWFNLPTMQTSLGTDRTARIIESLHAILKPFLLRRLKSDVETNLPPKKEYVLYAPLSITQRSAYDKVLDGTLRAYLMQSKERNQENPGLLPQESGLRKLRNQNKRRPSYIVDEDDDAYFQKVANGENQRQRAEREVDLTQLREAHQKEVARKKVNNMKLQNTVMQLRKVCSHPFLFDWPVDSTTLQPILNEELVTASGKMMVLDRLLTELFKRKHKVLLFSQFTTMLDIIEARFDDTHALTSQDWAQELKGWMICRIDGSSSPAERREQMSVFQNGGDAPGAPHLFLLSTRAGGLGINLVAADTVIFYDQDWNPQMDAQAQDRAHRIGQTKPVLIYRLVSAHTIETKIMQRATEKRQLEALVIAKGKFQMPSAAAQRSGKSETIAEMAASLLRLEGEKIDVVPNTSEGKANVLSDADLDSLLDRSPEVFTDRGRGWTSADAPGIVIAKGGRKAAFAVYQAPADQGNDALAMMLGEDD</sequence>
<evidence type="ECO:0000256" key="3">
    <source>
        <dbReference type="ARBA" id="ARBA00022840"/>
    </source>
</evidence>
<feature type="compositionally biased region" description="Basic residues" evidence="5">
    <location>
        <begin position="103"/>
        <end position="116"/>
    </location>
</feature>